<dbReference type="Gene3D" id="3.40.50.880">
    <property type="match status" value="1"/>
</dbReference>
<dbReference type="PANTHER" id="PTHR33546:SF1">
    <property type="entry name" value="LARGE, MULTIFUNCTIONAL SECRETED PROTEIN"/>
    <property type="match status" value="1"/>
</dbReference>
<dbReference type="Gene3D" id="2.120.10.30">
    <property type="entry name" value="TolB, C-terminal domain"/>
    <property type="match status" value="1"/>
</dbReference>
<dbReference type="InterPro" id="IPR009056">
    <property type="entry name" value="Cyt_c-like_dom"/>
</dbReference>
<dbReference type="InterPro" id="IPR011989">
    <property type="entry name" value="ARM-like"/>
</dbReference>
<dbReference type="RefSeq" id="WP_146510401.1">
    <property type="nucleotide sequence ID" value="NZ_SIHI01000005.1"/>
</dbReference>
<dbReference type="OrthoDB" id="230287at2"/>
<dbReference type="Pfam" id="PF13442">
    <property type="entry name" value="Cytochrome_CBB3"/>
    <property type="match status" value="1"/>
</dbReference>
<evidence type="ECO:0000256" key="1">
    <source>
        <dbReference type="ARBA" id="ARBA00022617"/>
    </source>
</evidence>
<dbReference type="Gene3D" id="1.25.10.10">
    <property type="entry name" value="Leucine-rich Repeat Variant"/>
    <property type="match status" value="1"/>
</dbReference>
<protein>
    <submittedName>
        <fullName evidence="6">Trehalose utilization</fullName>
    </submittedName>
</protein>
<dbReference type="NCBIfam" id="TIGR02603">
    <property type="entry name" value="CxxCH_TIGR02603"/>
    <property type="match status" value="1"/>
</dbReference>
<dbReference type="GO" id="GO:0009055">
    <property type="term" value="F:electron transfer activity"/>
    <property type="evidence" value="ECO:0007669"/>
    <property type="project" value="InterPro"/>
</dbReference>
<dbReference type="PROSITE" id="PS51007">
    <property type="entry name" value="CYTC"/>
    <property type="match status" value="1"/>
</dbReference>
<keyword evidence="3 4" id="KW-0408">Iron</keyword>
<comment type="caution">
    <text evidence="6">The sequence shown here is derived from an EMBL/GenBank/DDBJ whole genome shotgun (WGS) entry which is preliminary data.</text>
</comment>
<dbReference type="InterPro" id="IPR011042">
    <property type="entry name" value="6-blade_b-propeller_TolB-like"/>
</dbReference>
<name>A0A5C5WZE5_9PLAN</name>
<dbReference type="Pfam" id="PF06283">
    <property type="entry name" value="ThuA"/>
    <property type="match status" value="1"/>
</dbReference>
<accession>A0A5C5WZE5</accession>
<evidence type="ECO:0000256" key="4">
    <source>
        <dbReference type="PROSITE-ProRule" id="PRU00433"/>
    </source>
</evidence>
<keyword evidence="1 4" id="KW-0349">Heme</keyword>
<dbReference type="SUPFAM" id="SSF48371">
    <property type="entry name" value="ARM repeat"/>
    <property type="match status" value="1"/>
</dbReference>
<reference evidence="6 7" key="1">
    <citation type="submission" date="2019-02" db="EMBL/GenBank/DDBJ databases">
        <title>Deep-cultivation of Planctomycetes and their phenomic and genomic characterization uncovers novel biology.</title>
        <authorList>
            <person name="Wiegand S."/>
            <person name="Jogler M."/>
            <person name="Boedeker C."/>
            <person name="Pinto D."/>
            <person name="Vollmers J."/>
            <person name="Rivas-Marin E."/>
            <person name="Kohn T."/>
            <person name="Peeters S.H."/>
            <person name="Heuer A."/>
            <person name="Rast P."/>
            <person name="Oberbeckmann S."/>
            <person name="Bunk B."/>
            <person name="Jeske O."/>
            <person name="Meyerdierks A."/>
            <person name="Storesund J.E."/>
            <person name="Kallscheuer N."/>
            <person name="Luecker S."/>
            <person name="Lage O.M."/>
            <person name="Pohl T."/>
            <person name="Merkel B.J."/>
            <person name="Hornburger P."/>
            <person name="Mueller R.-W."/>
            <person name="Bruemmer F."/>
            <person name="Labrenz M."/>
            <person name="Spormann A.M."/>
            <person name="Op Den Camp H."/>
            <person name="Overmann J."/>
            <person name="Amann R."/>
            <person name="Jetten M.S.M."/>
            <person name="Mascher T."/>
            <person name="Medema M.H."/>
            <person name="Devos D.P."/>
            <person name="Kaster A.-K."/>
            <person name="Ovreas L."/>
            <person name="Rohde M."/>
            <person name="Galperin M.Y."/>
            <person name="Jogler C."/>
        </authorList>
    </citation>
    <scope>NUCLEOTIDE SEQUENCE [LARGE SCALE GENOMIC DNA]</scope>
    <source>
        <strain evidence="6 7">KOR42</strain>
    </source>
</reference>
<dbReference type="InterPro" id="IPR029062">
    <property type="entry name" value="Class_I_gatase-like"/>
</dbReference>
<sequence length="1484" mass="165004">MRDRFILISSLMMLCLLTGPSALGKDLELLFLGDNGAHRPADRFAQLAPVLSERGIELKYTDDVQNLNEATLNQFDGLIVYANIDRIEKAQADALLKYVADGNAFIPLHCATYCFRNDPRIVALMGGQFLKHGGEEFSTVIVEPDIPLMKGFSGFESWDETYVHHLHNTENRNVVEVRRQGMQADGKTEEPWTWTRTHGDGRVFYTAWGHDNRTWSHPGFHNLVERGIRWACGDDPQLAGPFTDTERFDVPEMTRLPEDLAPFDYIEVGAKIPNYVPSDKWGTLGEALTTMQAPLPAEESIKHYVAPEGFHLELFASEQFGSDDASKKNYAGLVGKPIAMNWDERGRLWVCETIDYPNELMPENKGRDRIRICEDTDQDGRADKFTIFAENLSIPTSITFHNGGAIVQNGTETLWLKDTDGDDIADQRDVIISNWALVDTHGGVSQLRYGIDNWFWGMQGYNNSEPVIEATGEKQPGFRMGFWRFRLDDSEPPKVTDLEFIRSTDNNTWGLGISEEGLVFGSTANRNPSVFMPIPNRYYERVRGWGPQQLRTIADTYLFNPITDRIRQVDQHGGYTAAAGHALYTGRNYPQQWWNRTAFVCGPTGKLIGTFVLKPDGAGYTSTSPLNLVASDDEWSAPIAAEVGPDGNVWFLDWYNYIVQHNPTPQGFETGKGRAYESDLRDKKHGRIYRVVHEDTPTTAFSVLDRTDGPGLIDALRNTSYLVRLHAQRLLIEENRTDLIPELVKIVDSPQLDEIGLDPAAMHAIGVLQGLGYFTPDNSESLSLLERGLNHPAAGVRRLSLQSLPVTEQSVNLIESSGVLADANAQVRLAALLALSDQGTQDRAGKLVAERLLLGEDVNDQWLADAMTSAAAVHAVPFFERTAEVGAQISNDSPESLAKRQEVLSIVSEHFSRGRPSPEDLEAVLLAAANLNPELSSAVLTGLTEGWPSDYTIEPTEQLEQSLVTLVQSLPNDVKGRVIRLANLLGSDALSNYADEIVQSLLSTIRDDQQSVTNRLSAINELVVFQNKSDQVVTQLLDLITPQSPPEFSTGIMNALMNSTAETIGHQLAEKLRAFTPSIREAAIRVLLARPETTTAFLDGVEAGQIPFSDLSLDQKRALTEHPSRPIRRRAREIMQAGGGLPNADRQKVIEELLSVTHMQGDVELGKAVFTKHCAKCHKHGDLGEEIGPNLTGMVVHPKEELLVHILDPSRSVEGNFRLYTVVTIEGRIFSGMMAAESRTSIELIDTEAKRRTLPREDIEELLASPKSLMPEGFEKQMTPEELGNLLEFLTNKGKYIPIDLRKIATIASTTPMFYGVSPVERLVFSDWKPKVFNSVPFLLVDPKGTEVPNVVMLNGPLGEIPPKMPKQVEFPVHSPVKSIHVLGGIGGWSFPAHQEQTTSVLMKLTYSDGSTEDIELKNGVHFADYVRRIDVEQSEFAYNLDGRQVRYFQIEPARTDLAVERIELIKGEDGTAPIFMAITVETP</sequence>
<dbReference type="InterPro" id="IPR013428">
    <property type="entry name" value="Membrane-bound_put_N"/>
</dbReference>
<keyword evidence="7" id="KW-1185">Reference proteome</keyword>
<dbReference type="PANTHER" id="PTHR33546">
    <property type="entry name" value="LARGE, MULTIFUNCTIONAL SECRETED PROTEIN-RELATED"/>
    <property type="match status" value="1"/>
</dbReference>
<dbReference type="NCBIfam" id="TIGR02604">
    <property type="entry name" value="Piru_Ver_Nterm"/>
    <property type="match status" value="1"/>
</dbReference>
<dbReference type="InterPro" id="IPR013427">
    <property type="entry name" value="Haem-bd_dom_put"/>
</dbReference>
<dbReference type="InterPro" id="IPR029010">
    <property type="entry name" value="ThuA-like"/>
</dbReference>
<dbReference type="InterPro" id="IPR016024">
    <property type="entry name" value="ARM-type_fold"/>
</dbReference>
<dbReference type="InterPro" id="IPR036909">
    <property type="entry name" value="Cyt_c-like_dom_sf"/>
</dbReference>
<evidence type="ECO:0000313" key="6">
    <source>
        <dbReference type="EMBL" id="TWT55263.1"/>
    </source>
</evidence>
<keyword evidence="2 4" id="KW-0479">Metal-binding</keyword>
<dbReference type="Gene3D" id="1.10.760.10">
    <property type="entry name" value="Cytochrome c-like domain"/>
    <property type="match status" value="1"/>
</dbReference>
<dbReference type="EMBL" id="SIHI01000005">
    <property type="protein sequence ID" value="TWT55263.1"/>
    <property type="molecule type" value="Genomic_DNA"/>
</dbReference>
<dbReference type="SUPFAM" id="SSF52317">
    <property type="entry name" value="Class I glutamine amidotransferase-like"/>
    <property type="match status" value="1"/>
</dbReference>
<evidence type="ECO:0000256" key="2">
    <source>
        <dbReference type="ARBA" id="ARBA00022723"/>
    </source>
</evidence>
<evidence type="ECO:0000259" key="5">
    <source>
        <dbReference type="PROSITE" id="PS51007"/>
    </source>
</evidence>
<feature type="domain" description="Cytochrome c" evidence="5">
    <location>
        <begin position="1161"/>
        <end position="1294"/>
    </location>
</feature>
<evidence type="ECO:0000313" key="7">
    <source>
        <dbReference type="Proteomes" id="UP000317243"/>
    </source>
</evidence>
<gene>
    <name evidence="6" type="ORF">KOR42_28900</name>
</gene>
<dbReference type="SUPFAM" id="SSF63829">
    <property type="entry name" value="Calcium-dependent phosphotriesterase"/>
    <property type="match status" value="1"/>
</dbReference>
<dbReference type="GO" id="GO:0046872">
    <property type="term" value="F:metal ion binding"/>
    <property type="evidence" value="ECO:0007669"/>
    <property type="project" value="UniProtKB-KW"/>
</dbReference>
<dbReference type="GO" id="GO:0020037">
    <property type="term" value="F:heme binding"/>
    <property type="evidence" value="ECO:0007669"/>
    <property type="project" value="InterPro"/>
</dbReference>
<organism evidence="6 7">
    <name type="scientific">Thalassoglobus neptunius</name>
    <dbReference type="NCBI Taxonomy" id="1938619"/>
    <lineage>
        <taxon>Bacteria</taxon>
        <taxon>Pseudomonadati</taxon>
        <taxon>Planctomycetota</taxon>
        <taxon>Planctomycetia</taxon>
        <taxon>Planctomycetales</taxon>
        <taxon>Planctomycetaceae</taxon>
        <taxon>Thalassoglobus</taxon>
    </lineage>
</organism>
<dbReference type="InterPro" id="IPR055557">
    <property type="entry name" value="DUF7133"/>
</dbReference>
<dbReference type="SUPFAM" id="SSF46626">
    <property type="entry name" value="Cytochrome c"/>
    <property type="match status" value="1"/>
</dbReference>
<dbReference type="Pfam" id="PF23500">
    <property type="entry name" value="DUF7133"/>
    <property type="match status" value="1"/>
</dbReference>
<evidence type="ECO:0000256" key="3">
    <source>
        <dbReference type="ARBA" id="ARBA00023004"/>
    </source>
</evidence>
<dbReference type="Proteomes" id="UP000317243">
    <property type="component" value="Unassembled WGS sequence"/>
</dbReference>
<proteinExistence type="predicted"/>